<evidence type="ECO:0000256" key="5">
    <source>
        <dbReference type="SAM" id="Phobius"/>
    </source>
</evidence>
<feature type="transmembrane region" description="Helical" evidence="5">
    <location>
        <begin position="404"/>
        <end position="421"/>
    </location>
</feature>
<dbReference type="PANTHER" id="PTHR37422">
    <property type="entry name" value="TEICHURONIC ACID BIOSYNTHESIS PROTEIN TUAE"/>
    <property type="match status" value="1"/>
</dbReference>
<evidence type="ECO:0000259" key="6">
    <source>
        <dbReference type="Pfam" id="PF04932"/>
    </source>
</evidence>
<feature type="transmembrane region" description="Helical" evidence="5">
    <location>
        <begin position="46"/>
        <end position="67"/>
    </location>
</feature>
<dbReference type="RefSeq" id="WP_072559135.1">
    <property type="nucleotide sequence ID" value="NZ_CP018154.1"/>
</dbReference>
<sequence length="425" mass="47806">MPQDKKLHILSKKYWWVLLPALSPLFAIIFTFNLDGKYSHIQSIFRFWWMAALLAELCVIMIAMARGMTIWGALKKLQAWRGLALAIWFTVIAIGIYRAPFDQIGAIFGAIIWSIHALFAASAYHLIFNHPSDKPVEVDQSISPLERLALLFGHIVALCAICIFAFIYLTEGKGGIEWSTDLPGQVNIRHFGYYFLPAAALCSAYLLNGNSRFRLYHAIFFIAALTFLFWSGSRGPIFALAGILLLYIVIFFKKLAYQNIGFLLGAIAISAAGSMVILTPPHPSFGFFQRPLTSQVDNEWGYSSGRTALWKDTIPYIEKRPLLGYGAHQFRAIVPEARGMSRHPHNVILQALFEWGILGTIALFSLIIPMGWAILRRLFDDPIIYGPAAITISSMAAFSMIDGVFYYPLAIMLFFMISWLPNKSE</sequence>
<feature type="transmembrane region" description="Helical" evidence="5">
    <location>
        <begin position="355"/>
        <end position="375"/>
    </location>
</feature>
<feature type="domain" description="O-antigen ligase-related" evidence="6">
    <location>
        <begin position="220"/>
        <end position="364"/>
    </location>
</feature>
<dbReference type="EMBL" id="CP018154">
    <property type="protein sequence ID" value="APG62481.1"/>
    <property type="molecule type" value="Genomic_DNA"/>
</dbReference>
<keyword evidence="8" id="KW-1185">Reference proteome</keyword>
<feature type="transmembrane region" description="Helical" evidence="5">
    <location>
        <begin position="104"/>
        <end position="127"/>
    </location>
</feature>
<evidence type="ECO:0000256" key="2">
    <source>
        <dbReference type="ARBA" id="ARBA00022692"/>
    </source>
</evidence>
<feature type="transmembrane region" description="Helical" evidence="5">
    <location>
        <begin position="237"/>
        <end position="253"/>
    </location>
</feature>
<dbReference type="OrthoDB" id="8479685at2"/>
<proteinExistence type="predicted"/>
<comment type="subcellular location">
    <subcellularLocation>
        <location evidence="1">Membrane</location>
        <topology evidence="1">Multi-pass membrane protein</topology>
    </subcellularLocation>
</comment>
<keyword evidence="2 5" id="KW-0812">Transmembrane</keyword>
<dbReference type="PANTHER" id="PTHR37422:SF13">
    <property type="entry name" value="LIPOPOLYSACCHARIDE BIOSYNTHESIS PROTEIN PA4999-RELATED"/>
    <property type="match status" value="1"/>
</dbReference>
<evidence type="ECO:0000256" key="3">
    <source>
        <dbReference type="ARBA" id="ARBA00022989"/>
    </source>
</evidence>
<organism evidence="7 8">
    <name type="scientific">Sphingorhabdus lutea</name>
    <dbReference type="NCBI Taxonomy" id="1913578"/>
    <lineage>
        <taxon>Bacteria</taxon>
        <taxon>Pseudomonadati</taxon>
        <taxon>Pseudomonadota</taxon>
        <taxon>Alphaproteobacteria</taxon>
        <taxon>Sphingomonadales</taxon>
        <taxon>Sphingomonadaceae</taxon>
        <taxon>Sphingorhabdus</taxon>
    </lineage>
</organism>
<dbReference type="InterPro" id="IPR051533">
    <property type="entry name" value="WaaL-like"/>
</dbReference>
<dbReference type="InterPro" id="IPR007016">
    <property type="entry name" value="O-antigen_ligase-rel_domated"/>
</dbReference>
<dbReference type="Pfam" id="PF04932">
    <property type="entry name" value="Wzy_C"/>
    <property type="match status" value="1"/>
</dbReference>
<feature type="transmembrane region" description="Helical" evidence="5">
    <location>
        <begin position="260"/>
        <end position="278"/>
    </location>
</feature>
<feature type="transmembrane region" description="Helical" evidence="5">
    <location>
        <begin position="148"/>
        <end position="170"/>
    </location>
</feature>
<protein>
    <recommendedName>
        <fullName evidence="6">O-antigen ligase-related domain-containing protein</fullName>
    </recommendedName>
</protein>
<feature type="transmembrane region" description="Helical" evidence="5">
    <location>
        <begin position="215"/>
        <end position="231"/>
    </location>
</feature>
<evidence type="ECO:0000256" key="1">
    <source>
        <dbReference type="ARBA" id="ARBA00004141"/>
    </source>
</evidence>
<dbReference type="GO" id="GO:0016020">
    <property type="term" value="C:membrane"/>
    <property type="evidence" value="ECO:0007669"/>
    <property type="project" value="UniProtKB-SubCell"/>
</dbReference>
<evidence type="ECO:0000256" key="4">
    <source>
        <dbReference type="ARBA" id="ARBA00023136"/>
    </source>
</evidence>
<dbReference type="KEGG" id="sphl:LPB140_06420"/>
<feature type="transmembrane region" description="Helical" evidence="5">
    <location>
        <begin position="79"/>
        <end position="98"/>
    </location>
</feature>
<evidence type="ECO:0000313" key="7">
    <source>
        <dbReference type="EMBL" id="APG62481.1"/>
    </source>
</evidence>
<accession>A0A1L3JBH3</accession>
<feature type="transmembrane region" description="Helical" evidence="5">
    <location>
        <begin position="190"/>
        <end position="208"/>
    </location>
</feature>
<keyword evidence="3 5" id="KW-1133">Transmembrane helix</keyword>
<name>A0A1L3JBH3_9SPHN</name>
<gene>
    <name evidence="7" type="ORF">LPB140_06420</name>
</gene>
<dbReference type="STRING" id="1913578.LPB140_06420"/>
<dbReference type="AlphaFoldDB" id="A0A1L3JBH3"/>
<dbReference type="Proteomes" id="UP000242561">
    <property type="component" value="Chromosome"/>
</dbReference>
<reference evidence="7 8" key="1">
    <citation type="submission" date="2016-11" db="EMBL/GenBank/DDBJ databases">
        <title>Sphingorhabdus sp. LPB0140, isolated from marine environment.</title>
        <authorList>
            <person name="Kim E."/>
            <person name="Yi H."/>
        </authorList>
    </citation>
    <scope>NUCLEOTIDE SEQUENCE [LARGE SCALE GENOMIC DNA]</scope>
    <source>
        <strain evidence="7 8">LPB0140</strain>
    </source>
</reference>
<keyword evidence="4 5" id="KW-0472">Membrane</keyword>
<feature type="transmembrane region" description="Helical" evidence="5">
    <location>
        <begin position="14"/>
        <end position="34"/>
    </location>
</feature>
<evidence type="ECO:0000313" key="8">
    <source>
        <dbReference type="Proteomes" id="UP000242561"/>
    </source>
</evidence>